<evidence type="ECO:0000256" key="7">
    <source>
        <dbReference type="PIRSR" id="PIRSR623088-2"/>
    </source>
</evidence>
<dbReference type="PANTHER" id="PTHR11347">
    <property type="entry name" value="CYCLIC NUCLEOTIDE PHOSPHODIESTERASE"/>
    <property type="match status" value="1"/>
</dbReference>
<evidence type="ECO:0000313" key="13">
    <source>
        <dbReference type="EMBL" id="EGT36524.1"/>
    </source>
</evidence>
<evidence type="ECO:0000256" key="9">
    <source>
        <dbReference type="RuleBase" id="RU363067"/>
    </source>
</evidence>
<feature type="region of interest" description="Disordered" evidence="10">
    <location>
        <begin position="1"/>
        <end position="23"/>
    </location>
</feature>
<evidence type="ECO:0000256" key="6">
    <source>
        <dbReference type="PIRSR" id="PIRSR623088-1"/>
    </source>
</evidence>
<feature type="domain" description="PDEase" evidence="12">
    <location>
        <begin position="658"/>
        <end position="982"/>
    </location>
</feature>
<proteinExistence type="inferred from homology"/>
<evidence type="ECO:0000256" key="2">
    <source>
        <dbReference type="ARBA" id="ARBA00006437"/>
    </source>
</evidence>
<dbReference type="InterPro" id="IPR003607">
    <property type="entry name" value="HD/PDEase_dom"/>
</dbReference>
<dbReference type="GO" id="GO:0046872">
    <property type="term" value="F:metal ion binding"/>
    <property type="evidence" value="ECO:0007669"/>
    <property type="project" value="UniProtKB-KW"/>
</dbReference>
<evidence type="ECO:0000259" key="12">
    <source>
        <dbReference type="PROSITE" id="PS51845"/>
    </source>
</evidence>
<feature type="region of interest" description="Disordered" evidence="10">
    <location>
        <begin position="642"/>
        <end position="661"/>
    </location>
</feature>
<dbReference type="PRINTS" id="PR00387">
    <property type="entry name" value="PDIESTERASE1"/>
</dbReference>
<evidence type="ECO:0000256" key="1">
    <source>
        <dbReference type="ARBA" id="ARBA00004703"/>
    </source>
</evidence>
<feature type="binding site" evidence="7">
    <location>
        <position position="888"/>
    </location>
    <ligand>
        <name>AMP</name>
        <dbReference type="ChEBI" id="CHEBI:456215"/>
    </ligand>
</feature>
<feature type="binding site" evidence="7">
    <location>
        <position position="775"/>
    </location>
    <ligand>
        <name>AMP</name>
        <dbReference type="ChEBI" id="CHEBI:456215"/>
    </ligand>
</feature>
<feature type="domain" description="PAS" evidence="11">
    <location>
        <begin position="458"/>
        <end position="503"/>
    </location>
</feature>
<dbReference type="InterPro" id="IPR023174">
    <property type="entry name" value="PDEase_CS"/>
</dbReference>
<evidence type="ECO:0000256" key="3">
    <source>
        <dbReference type="ARBA" id="ARBA00022723"/>
    </source>
</evidence>
<evidence type="ECO:0000256" key="5">
    <source>
        <dbReference type="ARBA" id="ARBA00023149"/>
    </source>
</evidence>
<gene>
    <name evidence="13" type="primary">Cbn-pde-6</name>
    <name evidence="13" type="ORF">CAEBREN_07773</name>
</gene>
<dbReference type="InParanoid" id="G0MM32"/>
<feature type="compositionally biased region" description="Polar residues" evidence="10">
    <location>
        <begin position="1"/>
        <end position="10"/>
    </location>
</feature>
<keyword evidence="4 9" id="KW-0378">Hydrolase</keyword>
<comment type="cofactor">
    <cofactor evidence="9">
        <name>a divalent metal cation</name>
        <dbReference type="ChEBI" id="CHEBI:60240"/>
    </cofactor>
    <text evidence="9">Binds 2 divalent metal cations per subunit. Site 1 may preferentially bind zinc ions, while site 2 has a preference for magnesium and/or manganese ions.</text>
</comment>
<feature type="active site" description="Proton donor" evidence="6">
    <location>
        <position position="734"/>
    </location>
</feature>
<feature type="binding site" evidence="8">
    <location>
        <position position="775"/>
    </location>
    <ligand>
        <name>Zn(2+)</name>
        <dbReference type="ChEBI" id="CHEBI:29105"/>
        <label>1</label>
    </ligand>
</feature>
<sequence length="992" mass="113730">MDSTVTNSLNFSNLESPKSNSSSLFNDSLFRWKRTPEKSYDDEEYGGIEQVEYSEPFVIKFHNISSGERVNGQTKMDVVCQLDDFIEVPIADAGKCLDCMTDDRILLDNVEIEIKICAPTCKIAIENVLTRFLERRERCQNVRIPVKRLVFFIYDFTYAKELAPILARIAPNCAIFNLGIPKMKTYPLQPTTESRYVAEFISLFLAERNACETLRILHIFNFVSLDTSLQRILRKCRKLRHLTFSNKHPRLFPNATTFGFLRCPVTLALKAVKQWAADRIADNRTEIDFYHPERDFRKFLFEASKSFELVSDDKELEGEVQIKGHIGGPLVTVFNKDRVYKAVIVTEGTGESVLLDSLRSSGWNCTVSFPTQATSDVESICPLAVFIDLRVPHPSQIAKDVSSVSTEEVMIVSIAEKHISEKRRRALAQANIIHHVTWNTRDVILFDYVGRLANRIRALPALFAVLDETDQAVEVCDEQRVVQYVNRAYENVTGCLRSEVIGQPESEMRRKSLPRARGEEERRRSSDWKFIRVPFANNSQFVYMKRSNTTGEAAIFRDVSLKSLKSQTGGIEAPISEVLTMLRDVSSRVDGEPAQTIKDAMKVLSSHELYAPSINRFRDADRIATQYYDGLIRLHHPARQRKRSVVDAHREKRGSHGERRRVSADVKNALENDNYWKFDILHLEKVSDHHALSQVGMKVFERWKVCDVLGCSDDLLNRWILSIEAHYHAGNTYHNATHAADVLQATSFFLDSPSVAIHVNESHAVAALLAAAVHDLDHPGRGNAYLINTRQSLAILYNDNSILENHHIALAFQLTLQHNANVNIFSNLSREEFIQMRHAMVEMVLATDISRHFEYLAKFNKMHVTDVPEEQRDTNSLTICDMLVKCADISNPAREWGLCQRWAHRIVEEYFEQTREEREKGLPVTMEVFDRNTCNVPMTQCGFIDMFAREAFERFTEFAKLEDLSKQLESNYEQWKQMVATWTPSHNTNLVL</sequence>
<dbReference type="EMBL" id="GL379801">
    <property type="protein sequence ID" value="EGT36524.1"/>
    <property type="molecule type" value="Genomic_DNA"/>
</dbReference>
<feature type="binding site" evidence="8">
    <location>
        <position position="775"/>
    </location>
    <ligand>
        <name>Zn(2+)</name>
        <dbReference type="ChEBI" id="CHEBI:29105"/>
        <label>2</label>
    </ligand>
</feature>
<dbReference type="GO" id="GO:0006198">
    <property type="term" value="P:cAMP catabolic process"/>
    <property type="evidence" value="ECO:0007669"/>
    <property type="project" value="UniProtKB-UniPathway"/>
</dbReference>
<reference evidence="14" key="1">
    <citation type="submission" date="2011-07" db="EMBL/GenBank/DDBJ databases">
        <authorList>
            <consortium name="Caenorhabditis brenneri Sequencing and Analysis Consortium"/>
            <person name="Wilson R.K."/>
        </authorList>
    </citation>
    <scope>NUCLEOTIDE SEQUENCE [LARGE SCALE GENOMIC DNA]</scope>
    <source>
        <strain evidence="14">PB2801</strain>
    </source>
</reference>
<dbReference type="OrthoDB" id="189220at2759"/>
<dbReference type="SUPFAM" id="SSF109604">
    <property type="entry name" value="HD-domain/PDEase-like"/>
    <property type="match status" value="1"/>
</dbReference>
<feature type="binding site" evidence="7">
    <location>
        <begin position="734"/>
        <end position="738"/>
    </location>
    <ligand>
        <name>AMP</name>
        <dbReference type="ChEBI" id="CHEBI:456215"/>
    </ligand>
</feature>
<keyword evidence="3 8" id="KW-0479">Metal-binding</keyword>
<dbReference type="InterPro" id="IPR002073">
    <property type="entry name" value="PDEase_catalytic_dom"/>
</dbReference>
<dbReference type="Proteomes" id="UP000008068">
    <property type="component" value="Unassembled WGS sequence"/>
</dbReference>
<dbReference type="SUPFAM" id="SSF55785">
    <property type="entry name" value="PYP-like sensor domain (PAS domain)"/>
    <property type="match status" value="1"/>
</dbReference>
<dbReference type="HOGENOM" id="CLU_301321_0_0_1"/>
<name>G0MM32_CAEBE</name>
<dbReference type="Pfam" id="PF00233">
    <property type="entry name" value="PDEase_I"/>
    <property type="match status" value="1"/>
</dbReference>
<feature type="binding site" evidence="8">
    <location>
        <position position="738"/>
    </location>
    <ligand>
        <name>Zn(2+)</name>
        <dbReference type="ChEBI" id="CHEBI:29105"/>
        <label>1</label>
    </ligand>
</feature>
<feature type="compositionally biased region" description="Basic and acidic residues" evidence="10">
    <location>
        <begin position="644"/>
        <end position="661"/>
    </location>
</feature>
<dbReference type="InterPro" id="IPR035965">
    <property type="entry name" value="PAS-like_dom_sf"/>
</dbReference>
<dbReference type="eggNOG" id="KOG1229">
    <property type="taxonomic scope" value="Eukaryota"/>
</dbReference>
<accession>G0MM32</accession>
<feature type="compositionally biased region" description="Low complexity" evidence="10">
    <location>
        <begin position="11"/>
        <end position="23"/>
    </location>
</feature>
<organism evidence="14">
    <name type="scientific">Caenorhabditis brenneri</name>
    <name type="common">Nematode worm</name>
    <dbReference type="NCBI Taxonomy" id="135651"/>
    <lineage>
        <taxon>Eukaryota</taxon>
        <taxon>Metazoa</taxon>
        <taxon>Ecdysozoa</taxon>
        <taxon>Nematoda</taxon>
        <taxon>Chromadorea</taxon>
        <taxon>Rhabditida</taxon>
        <taxon>Rhabditina</taxon>
        <taxon>Rhabditomorpha</taxon>
        <taxon>Rhabditoidea</taxon>
        <taxon>Rhabditidae</taxon>
        <taxon>Peloderinae</taxon>
        <taxon>Caenorhabditis</taxon>
    </lineage>
</organism>
<evidence type="ECO:0000313" key="14">
    <source>
        <dbReference type="Proteomes" id="UP000008068"/>
    </source>
</evidence>
<dbReference type="PROSITE" id="PS50112">
    <property type="entry name" value="PAS"/>
    <property type="match status" value="1"/>
</dbReference>
<dbReference type="STRING" id="135651.G0MM32"/>
<comment type="similarity">
    <text evidence="2">Belongs to the cyclic nucleotide phosphodiesterase family. PDE8 subfamily.</text>
</comment>
<dbReference type="PROSITE" id="PS00126">
    <property type="entry name" value="PDEASE_I_1"/>
    <property type="match status" value="1"/>
</dbReference>
<dbReference type="UniPathway" id="UPA00762">
    <property type="reaction ID" value="UER00747"/>
</dbReference>
<dbReference type="GO" id="GO:0004114">
    <property type="term" value="F:3',5'-cyclic-nucleotide phosphodiesterase activity"/>
    <property type="evidence" value="ECO:0007669"/>
    <property type="project" value="InterPro"/>
</dbReference>
<dbReference type="GO" id="GO:0007165">
    <property type="term" value="P:signal transduction"/>
    <property type="evidence" value="ECO:0007669"/>
    <property type="project" value="InterPro"/>
</dbReference>
<evidence type="ECO:0000256" key="10">
    <source>
        <dbReference type="SAM" id="MobiDB-lite"/>
    </source>
</evidence>
<dbReference type="InterPro" id="IPR036971">
    <property type="entry name" value="PDEase_catalytic_dom_sf"/>
</dbReference>
<dbReference type="InterPro" id="IPR000014">
    <property type="entry name" value="PAS"/>
</dbReference>
<evidence type="ECO:0000256" key="8">
    <source>
        <dbReference type="PIRSR" id="PIRSR623088-3"/>
    </source>
</evidence>
<dbReference type="EC" id="3.1.4.-" evidence="9"/>
<dbReference type="PROSITE" id="PS51845">
    <property type="entry name" value="PDEASE_I_2"/>
    <property type="match status" value="1"/>
</dbReference>
<evidence type="ECO:0000256" key="4">
    <source>
        <dbReference type="ARBA" id="ARBA00022801"/>
    </source>
</evidence>
<keyword evidence="5" id="KW-0114">cAMP</keyword>
<dbReference type="Gene3D" id="1.10.1300.10">
    <property type="entry name" value="3'5'-cyclic nucleotide phosphodiesterase, catalytic domain"/>
    <property type="match status" value="1"/>
</dbReference>
<protein>
    <recommendedName>
        <fullName evidence="9">Phosphodiesterase</fullName>
        <ecNumber evidence="9">3.1.4.-</ecNumber>
    </recommendedName>
</protein>
<feature type="binding site" evidence="8">
    <location>
        <position position="774"/>
    </location>
    <ligand>
        <name>Zn(2+)</name>
        <dbReference type="ChEBI" id="CHEBI:29105"/>
        <label>1</label>
    </ligand>
</feature>
<dbReference type="FunCoup" id="G0MM32">
    <property type="interactions" value="802"/>
</dbReference>
<dbReference type="SMART" id="SM00471">
    <property type="entry name" value="HDc"/>
    <property type="match status" value="1"/>
</dbReference>
<feature type="binding site" evidence="8">
    <location>
        <position position="888"/>
    </location>
    <ligand>
        <name>Zn(2+)</name>
        <dbReference type="ChEBI" id="CHEBI:29105"/>
        <label>1</label>
    </ligand>
</feature>
<comment type="pathway">
    <text evidence="1">Purine metabolism; 3',5'-cyclic AMP degradation; AMP from 3',5'-cyclic AMP: step 1/1.</text>
</comment>
<evidence type="ECO:0000259" key="11">
    <source>
        <dbReference type="PROSITE" id="PS50112"/>
    </source>
</evidence>
<feature type="binding site" evidence="7">
    <location>
        <position position="940"/>
    </location>
    <ligand>
        <name>AMP</name>
        <dbReference type="ChEBI" id="CHEBI:456215"/>
    </ligand>
</feature>
<keyword evidence="14" id="KW-1185">Reference proteome</keyword>
<dbReference type="Gene3D" id="3.30.450.20">
    <property type="entry name" value="PAS domain"/>
    <property type="match status" value="1"/>
</dbReference>
<dbReference type="FunFam" id="1.10.1300.10:FF:000020">
    <property type="entry name" value="Phosphodiesterase"/>
    <property type="match status" value="1"/>
</dbReference>
<dbReference type="CDD" id="cd00077">
    <property type="entry name" value="HDc"/>
    <property type="match status" value="1"/>
</dbReference>
<dbReference type="InterPro" id="IPR023088">
    <property type="entry name" value="PDEase"/>
</dbReference>
<dbReference type="AlphaFoldDB" id="G0MM32"/>